<dbReference type="PANTHER" id="PTHR18945">
    <property type="entry name" value="NEUROTRANSMITTER GATED ION CHANNEL"/>
    <property type="match status" value="1"/>
</dbReference>
<evidence type="ECO:0000313" key="2">
    <source>
        <dbReference type="EMBL" id="KAK2156412.1"/>
    </source>
</evidence>
<dbReference type="Pfam" id="PF02931">
    <property type="entry name" value="Neur_chan_LBD"/>
    <property type="match status" value="1"/>
</dbReference>
<organism evidence="2 3">
    <name type="scientific">Paralvinella palmiformis</name>
    <dbReference type="NCBI Taxonomy" id="53620"/>
    <lineage>
        <taxon>Eukaryota</taxon>
        <taxon>Metazoa</taxon>
        <taxon>Spiralia</taxon>
        <taxon>Lophotrochozoa</taxon>
        <taxon>Annelida</taxon>
        <taxon>Polychaeta</taxon>
        <taxon>Sedentaria</taxon>
        <taxon>Canalipalpata</taxon>
        <taxon>Terebellida</taxon>
        <taxon>Terebelliformia</taxon>
        <taxon>Alvinellidae</taxon>
        <taxon>Paralvinella</taxon>
    </lineage>
</organism>
<dbReference type="InterPro" id="IPR006202">
    <property type="entry name" value="Neur_chan_lig-bd"/>
</dbReference>
<keyword evidence="3" id="KW-1185">Reference proteome</keyword>
<reference evidence="2" key="1">
    <citation type="journal article" date="2023" name="Mol. Biol. Evol.">
        <title>Third-Generation Sequencing Reveals the Adaptive Role of the Epigenome in Three Deep-Sea Polychaetes.</title>
        <authorList>
            <person name="Perez M."/>
            <person name="Aroh O."/>
            <person name="Sun Y."/>
            <person name="Lan Y."/>
            <person name="Juniper S.K."/>
            <person name="Young C.R."/>
            <person name="Angers B."/>
            <person name="Qian P.Y."/>
        </authorList>
    </citation>
    <scope>NUCLEOTIDE SEQUENCE</scope>
    <source>
        <strain evidence="2">P08H-3</strain>
    </source>
</reference>
<dbReference type="InterPro" id="IPR006201">
    <property type="entry name" value="Neur_channel"/>
</dbReference>
<dbReference type="GO" id="GO:0005230">
    <property type="term" value="F:extracellular ligand-gated monoatomic ion channel activity"/>
    <property type="evidence" value="ECO:0007669"/>
    <property type="project" value="InterPro"/>
</dbReference>
<feature type="domain" description="Neurotransmitter-gated ion-channel ligand-binding" evidence="1">
    <location>
        <begin position="45"/>
        <end position="251"/>
    </location>
</feature>
<dbReference type="EMBL" id="JAODUP010000214">
    <property type="protein sequence ID" value="KAK2156412.1"/>
    <property type="molecule type" value="Genomic_DNA"/>
</dbReference>
<name>A0AAD9N439_9ANNE</name>
<gene>
    <name evidence="2" type="ORF">LSH36_214g04035</name>
</gene>
<dbReference type="Gene3D" id="2.70.170.10">
    <property type="entry name" value="Neurotransmitter-gated ion-channel ligand-binding domain"/>
    <property type="match status" value="1"/>
</dbReference>
<dbReference type="InterPro" id="IPR036734">
    <property type="entry name" value="Neur_chan_lig-bd_sf"/>
</dbReference>
<dbReference type="CDD" id="cd18989">
    <property type="entry name" value="LGIC_ECD_cation"/>
    <property type="match status" value="1"/>
</dbReference>
<evidence type="ECO:0000259" key="1">
    <source>
        <dbReference type="Pfam" id="PF02931"/>
    </source>
</evidence>
<comment type="caution">
    <text evidence="2">The sequence shown here is derived from an EMBL/GenBank/DDBJ whole genome shotgun (WGS) entry which is preliminary data.</text>
</comment>
<dbReference type="GO" id="GO:0016020">
    <property type="term" value="C:membrane"/>
    <property type="evidence" value="ECO:0007669"/>
    <property type="project" value="InterPro"/>
</dbReference>
<dbReference type="Proteomes" id="UP001208570">
    <property type="component" value="Unassembled WGS sequence"/>
</dbReference>
<accession>A0AAD9N439</accession>
<dbReference type="SUPFAM" id="SSF63712">
    <property type="entry name" value="Nicotinic receptor ligand binding domain-like"/>
    <property type="match status" value="1"/>
</dbReference>
<proteinExistence type="predicted"/>
<dbReference type="AlphaFoldDB" id="A0AAD9N439"/>
<protein>
    <recommendedName>
        <fullName evidence="1">Neurotransmitter-gated ion-channel ligand-binding domain-containing protein</fullName>
    </recommendedName>
</protein>
<evidence type="ECO:0000313" key="3">
    <source>
        <dbReference type="Proteomes" id="UP001208570"/>
    </source>
</evidence>
<sequence length="287" mass="33103">MSRPGSEPPASRTAWTMGTEVPRSYPLVHRGGLICPCVLVQANDEKHLVKNLLGSYAKAGVNGRPTSNSTDPTKVNITFGLIELREFDIENQEVVMVGWTALEWQDELLKWDPANTGTSNHISLDSQQIWIPDILLSNALSKPEPLHHTRVHVTYTGKVVWINTYKYHFYCKVPKDQMTSDTFDCHMKFVSWSMDSNTLDLRNKEDRFDTVYYVNNRDWEFFKNKAIREDVEMPWDMKSAQIKYEFTLKRRQTHEDNDDTESSAVRIRVVAFLPVTFACLLRLAALL</sequence>
<dbReference type="GO" id="GO:0004888">
    <property type="term" value="F:transmembrane signaling receptor activity"/>
    <property type="evidence" value="ECO:0007669"/>
    <property type="project" value="InterPro"/>
</dbReference>